<keyword evidence="8" id="KW-0626">Porin</keyword>
<feature type="signal peptide" evidence="11">
    <location>
        <begin position="1"/>
        <end position="20"/>
    </location>
</feature>
<dbReference type="InterPro" id="IPR033900">
    <property type="entry name" value="Gram_neg_porin_domain"/>
</dbReference>
<sequence length="333" mass="34505">MKKSLLALAVLGAFAGAAQAQSNVTIYGSFDGGVRHTTNVDAAGNNNLTMGSTGTYNSNRIGFKGVEDLGGGLNAHFTLETGFNTGTGALDAANTLFNRTAAVGLGGAWGSLDFGRQYTVAFKTIAAYDPFGYKYPGIADAVASSAGTRYNNDIQYIGTFGAVTARAEYALGEVPGDTGASSAKSIGASYADGPLALGGAYNIRQNATGTLDTNYWTLGASYKFGPARVSAGYVNQEAEQAVGADAKTRWMWAGVNYAISPAVELTGAFYKTKLTGATTGDKDNLMLGATYALSKRTNLYGLLTNKKFDGAARALSAGNARQRDIAVGVNHLF</sequence>
<dbReference type="PANTHER" id="PTHR34501:SF9">
    <property type="entry name" value="MAJOR OUTER MEMBRANE PROTEIN P.IA"/>
    <property type="match status" value="1"/>
</dbReference>
<evidence type="ECO:0000256" key="6">
    <source>
        <dbReference type="ARBA" id="ARBA00022729"/>
    </source>
</evidence>
<keyword evidence="6 11" id="KW-0732">Signal</keyword>
<feature type="chain" id="PRO_5012422829" description="Porin domain-containing protein" evidence="11">
    <location>
        <begin position="21"/>
        <end position="333"/>
    </location>
</feature>
<organism evidence="13 14">
    <name type="scientific">Noviherbaspirillum denitrificans</name>
    <dbReference type="NCBI Taxonomy" id="1968433"/>
    <lineage>
        <taxon>Bacteria</taxon>
        <taxon>Pseudomonadati</taxon>
        <taxon>Pseudomonadota</taxon>
        <taxon>Betaproteobacteria</taxon>
        <taxon>Burkholderiales</taxon>
        <taxon>Oxalobacteraceae</taxon>
        <taxon>Noviherbaspirillum</taxon>
    </lineage>
</organism>
<comment type="subunit">
    <text evidence="2">Homotrimer.</text>
</comment>
<dbReference type="AlphaFoldDB" id="A0A254TGZ2"/>
<accession>A0A254TGZ2</accession>
<dbReference type="GO" id="GO:0046930">
    <property type="term" value="C:pore complex"/>
    <property type="evidence" value="ECO:0007669"/>
    <property type="project" value="UniProtKB-KW"/>
</dbReference>
<dbReference type="GO" id="GO:0015288">
    <property type="term" value="F:porin activity"/>
    <property type="evidence" value="ECO:0007669"/>
    <property type="project" value="UniProtKB-KW"/>
</dbReference>
<evidence type="ECO:0000256" key="10">
    <source>
        <dbReference type="ARBA" id="ARBA00023237"/>
    </source>
</evidence>
<reference evidence="13 14" key="1">
    <citation type="submission" date="2016-02" db="EMBL/GenBank/DDBJ databases">
        <authorList>
            <person name="Wen L."/>
            <person name="He K."/>
            <person name="Yang H."/>
        </authorList>
    </citation>
    <scope>NUCLEOTIDE SEQUENCE [LARGE SCALE GENOMIC DNA]</scope>
    <source>
        <strain evidence="13 14">TSA40</strain>
    </source>
</reference>
<dbReference type="CDD" id="cd00342">
    <property type="entry name" value="gram_neg_porins"/>
    <property type="match status" value="1"/>
</dbReference>
<keyword evidence="9" id="KW-0472">Membrane</keyword>
<keyword evidence="3" id="KW-0813">Transport</keyword>
<evidence type="ECO:0000256" key="7">
    <source>
        <dbReference type="ARBA" id="ARBA00023065"/>
    </source>
</evidence>
<dbReference type="Proteomes" id="UP000197535">
    <property type="component" value="Unassembled WGS sequence"/>
</dbReference>
<keyword evidence="10" id="KW-0998">Cell outer membrane</keyword>
<evidence type="ECO:0000256" key="9">
    <source>
        <dbReference type="ARBA" id="ARBA00023136"/>
    </source>
</evidence>
<dbReference type="RefSeq" id="WP_088708765.1">
    <property type="nucleotide sequence ID" value="NZ_LSTO01000001.1"/>
</dbReference>
<evidence type="ECO:0000313" key="14">
    <source>
        <dbReference type="Proteomes" id="UP000197535"/>
    </source>
</evidence>
<feature type="domain" description="Porin" evidence="12">
    <location>
        <begin position="7"/>
        <end position="310"/>
    </location>
</feature>
<name>A0A254TGZ2_9BURK</name>
<evidence type="ECO:0000256" key="3">
    <source>
        <dbReference type="ARBA" id="ARBA00022448"/>
    </source>
</evidence>
<gene>
    <name evidence="13" type="ORF">AYR66_22980</name>
</gene>
<evidence type="ECO:0000256" key="2">
    <source>
        <dbReference type="ARBA" id="ARBA00011233"/>
    </source>
</evidence>
<dbReference type="Pfam" id="PF13609">
    <property type="entry name" value="Porin_4"/>
    <property type="match status" value="1"/>
</dbReference>
<dbReference type="Gene3D" id="2.40.160.10">
    <property type="entry name" value="Porin"/>
    <property type="match status" value="1"/>
</dbReference>
<dbReference type="PRINTS" id="PR00182">
    <property type="entry name" value="ECOLNEIPORIN"/>
</dbReference>
<dbReference type="SUPFAM" id="SSF56935">
    <property type="entry name" value="Porins"/>
    <property type="match status" value="1"/>
</dbReference>
<evidence type="ECO:0000256" key="8">
    <source>
        <dbReference type="ARBA" id="ARBA00023114"/>
    </source>
</evidence>
<evidence type="ECO:0000313" key="13">
    <source>
        <dbReference type="EMBL" id="OWW21931.1"/>
    </source>
</evidence>
<keyword evidence="5" id="KW-0812">Transmembrane</keyword>
<evidence type="ECO:0000256" key="5">
    <source>
        <dbReference type="ARBA" id="ARBA00022692"/>
    </source>
</evidence>
<dbReference type="PANTHER" id="PTHR34501">
    <property type="entry name" value="PROTEIN YDDL-RELATED"/>
    <property type="match status" value="1"/>
</dbReference>
<dbReference type="InterPro" id="IPR023614">
    <property type="entry name" value="Porin_dom_sf"/>
</dbReference>
<evidence type="ECO:0000256" key="1">
    <source>
        <dbReference type="ARBA" id="ARBA00004571"/>
    </source>
</evidence>
<keyword evidence="14" id="KW-1185">Reference proteome</keyword>
<proteinExistence type="predicted"/>
<evidence type="ECO:0000256" key="4">
    <source>
        <dbReference type="ARBA" id="ARBA00022452"/>
    </source>
</evidence>
<dbReference type="GO" id="GO:0034220">
    <property type="term" value="P:monoatomic ion transmembrane transport"/>
    <property type="evidence" value="ECO:0007669"/>
    <property type="project" value="InterPro"/>
</dbReference>
<dbReference type="EMBL" id="LSTO01000001">
    <property type="protein sequence ID" value="OWW21931.1"/>
    <property type="molecule type" value="Genomic_DNA"/>
</dbReference>
<keyword evidence="7" id="KW-0406">Ion transport</keyword>
<evidence type="ECO:0000256" key="11">
    <source>
        <dbReference type="SAM" id="SignalP"/>
    </source>
</evidence>
<dbReference type="GO" id="GO:0009279">
    <property type="term" value="C:cell outer membrane"/>
    <property type="evidence" value="ECO:0007669"/>
    <property type="project" value="UniProtKB-SubCell"/>
</dbReference>
<comment type="caution">
    <text evidence="13">The sequence shown here is derived from an EMBL/GenBank/DDBJ whole genome shotgun (WGS) entry which is preliminary data.</text>
</comment>
<protein>
    <recommendedName>
        <fullName evidence="12">Porin domain-containing protein</fullName>
    </recommendedName>
</protein>
<comment type="subcellular location">
    <subcellularLocation>
        <location evidence="1">Cell outer membrane</location>
        <topology evidence="1">Multi-pass membrane protein</topology>
    </subcellularLocation>
</comment>
<dbReference type="InterPro" id="IPR001702">
    <property type="entry name" value="Porin_Gram-ve"/>
</dbReference>
<dbReference type="InterPro" id="IPR050298">
    <property type="entry name" value="Gram-neg_bact_OMP"/>
</dbReference>
<dbReference type="OrthoDB" id="8952625at2"/>
<keyword evidence="4" id="KW-1134">Transmembrane beta strand</keyword>
<evidence type="ECO:0000259" key="12">
    <source>
        <dbReference type="Pfam" id="PF13609"/>
    </source>
</evidence>